<keyword evidence="2" id="KW-1185">Reference proteome</keyword>
<dbReference type="EMBL" id="JADNYJ010000009">
    <property type="protein sequence ID" value="KAF8909352.1"/>
    <property type="molecule type" value="Genomic_DNA"/>
</dbReference>
<evidence type="ECO:0000313" key="2">
    <source>
        <dbReference type="Proteomes" id="UP000724874"/>
    </source>
</evidence>
<dbReference type="AlphaFoldDB" id="A0A9P5NU90"/>
<reference evidence="1" key="1">
    <citation type="submission" date="2020-11" db="EMBL/GenBank/DDBJ databases">
        <authorList>
            <consortium name="DOE Joint Genome Institute"/>
            <person name="Ahrendt S."/>
            <person name="Riley R."/>
            <person name="Andreopoulos W."/>
            <person name="LaButti K."/>
            <person name="Pangilinan J."/>
            <person name="Ruiz-duenas F.J."/>
            <person name="Barrasa J.M."/>
            <person name="Sanchez-Garcia M."/>
            <person name="Camarero S."/>
            <person name="Miyauchi S."/>
            <person name="Serrano A."/>
            <person name="Linde D."/>
            <person name="Babiker R."/>
            <person name="Drula E."/>
            <person name="Ayuso-Fernandez I."/>
            <person name="Pacheco R."/>
            <person name="Padilla G."/>
            <person name="Ferreira P."/>
            <person name="Barriuso J."/>
            <person name="Kellner H."/>
            <person name="Castanera R."/>
            <person name="Alfaro M."/>
            <person name="Ramirez L."/>
            <person name="Pisabarro A.G."/>
            <person name="Kuo A."/>
            <person name="Tritt A."/>
            <person name="Lipzen A."/>
            <person name="He G."/>
            <person name="Yan M."/>
            <person name="Ng V."/>
            <person name="Cullen D."/>
            <person name="Martin F."/>
            <person name="Rosso M.-N."/>
            <person name="Henrissat B."/>
            <person name="Hibbett D."/>
            <person name="Martinez A.T."/>
            <person name="Grigoriev I.V."/>
        </authorList>
    </citation>
    <scope>NUCLEOTIDE SEQUENCE</scope>
    <source>
        <strain evidence="1">AH 44721</strain>
    </source>
</reference>
<accession>A0A9P5NU90</accession>
<protein>
    <submittedName>
        <fullName evidence="1">Uncharacterized protein</fullName>
    </submittedName>
</protein>
<sequence length="209" mass="23367">MKSAPVHCAQEQWGFAVLMFSLCRIKFPPVPVISRLEMTKPLPAVTEPVSVSVAPGVVLLTTIDKLTQKHLIECDLYLKVIRLPKTGHPDAFYWHREHCPNRNKKKVVPNELRIKHHQVPVAPLTSQTTTSLSHLHVESPSQSPATSLFSKPTIHRPKLCQCPGLKFHGLQGQSGLHTHITSTRTTHSLGHQSDSIAKKILFIFELILV</sequence>
<dbReference type="Proteomes" id="UP000724874">
    <property type="component" value="Unassembled WGS sequence"/>
</dbReference>
<organism evidence="1 2">
    <name type="scientific">Gymnopilus junonius</name>
    <name type="common">Spectacular rustgill mushroom</name>
    <name type="synonym">Gymnopilus spectabilis subsp. junonius</name>
    <dbReference type="NCBI Taxonomy" id="109634"/>
    <lineage>
        <taxon>Eukaryota</taxon>
        <taxon>Fungi</taxon>
        <taxon>Dikarya</taxon>
        <taxon>Basidiomycota</taxon>
        <taxon>Agaricomycotina</taxon>
        <taxon>Agaricomycetes</taxon>
        <taxon>Agaricomycetidae</taxon>
        <taxon>Agaricales</taxon>
        <taxon>Agaricineae</taxon>
        <taxon>Hymenogastraceae</taxon>
        <taxon>Gymnopilus</taxon>
    </lineage>
</organism>
<proteinExistence type="predicted"/>
<gene>
    <name evidence="1" type="ORF">CPB84DRAFT_1765916</name>
</gene>
<name>A0A9P5NU90_GYMJU</name>
<comment type="caution">
    <text evidence="1">The sequence shown here is derived from an EMBL/GenBank/DDBJ whole genome shotgun (WGS) entry which is preliminary data.</text>
</comment>
<evidence type="ECO:0000313" key="1">
    <source>
        <dbReference type="EMBL" id="KAF8909352.1"/>
    </source>
</evidence>